<dbReference type="EC" id="4.2.1.47" evidence="4"/>
<comment type="catalytic activity">
    <reaction evidence="1">
        <text>GDP-alpha-D-mannose = GDP-4-dehydro-alpha-D-rhamnose + H2O</text>
        <dbReference type="Rhea" id="RHEA:23820"/>
        <dbReference type="ChEBI" id="CHEBI:15377"/>
        <dbReference type="ChEBI" id="CHEBI:57527"/>
        <dbReference type="ChEBI" id="CHEBI:57964"/>
        <dbReference type="EC" id="4.2.1.47"/>
    </reaction>
</comment>
<accession>A0A2A4X5K9</accession>
<dbReference type="GO" id="GO:0042351">
    <property type="term" value="P:'de novo' GDP-L-fucose biosynthetic process"/>
    <property type="evidence" value="ECO:0007669"/>
    <property type="project" value="TreeGrafter"/>
</dbReference>
<comment type="cofactor">
    <cofactor evidence="2">
        <name>NADP(+)</name>
        <dbReference type="ChEBI" id="CHEBI:58349"/>
    </cofactor>
</comment>
<dbReference type="PANTHER" id="PTHR43715">
    <property type="entry name" value="GDP-MANNOSE 4,6-DEHYDRATASE"/>
    <property type="match status" value="1"/>
</dbReference>
<comment type="function">
    <text evidence="6">Catalyzes the conversion of GDP-D-mannose to GDP-4-dehydro-6-deoxy-D-mannose.</text>
</comment>
<feature type="domain" description="NAD(P)-binding" evidence="7">
    <location>
        <begin position="236"/>
        <end position="341"/>
    </location>
</feature>
<organism evidence="8 9">
    <name type="scientific">Aerophobetes bacterium</name>
    <dbReference type="NCBI Taxonomy" id="2030807"/>
    <lineage>
        <taxon>Bacteria</taxon>
        <taxon>Candidatus Aerophobota</taxon>
    </lineage>
</organism>
<dbReference type="Gene3D" id="3.90.25.10">
    <property type="entry name" value="UDP-galactose 4-epimerase, domain 1"/>
    <property type="match status" value="1"/>
</dbReference>
<name>A0A2A4X5K9_UNCAE</name>
<dbReference type="AlphaFoldDB" id="A0A2A4X5K9"/>
<evidence type="ECO:0000256" key="6">
    <source>
        <dbReference type="ARBA" id="ARBA00059383"/>
    </source>
</evidence>
<evidence type="ECO:0000259" key="7">
    <source>
        <dbReference type="Pfam" id="PF16363"/>
    </source>
</evidence>
<comment type="similarity">
    <text evidence="3">Belongs to the NAD(P)-dependent epimerase/dehydratase family. GDP-mannose 4,6-dehydratase subfamily.</text>
</comment>
<evidence type="ECO:0000256" key="3">
    <source>
        <dbReference type="ARBA" id="ARBA00009263"/>
    </source>
</evidence>
<feature type="domain" description="NAD(P)-binding" evidence="7">
    <location>
        <begin position="5"/>
        <end position="205"/>
    </location>
</feature>
<sequence>MKKALVSGITGQDGSFLAQLLLDQGYRVVGIVRRSSVSTLERLKEIENHPSLELVEGEVSDATCIHSIVKEHQPDEVYNLAAQSHVGTSFSQPEFTFQVDTLGVLNFLEALRKFAPKAKFYQASTSEMFGFNYEEKEGKKFQRESTALKPQSPYGVAKLAAHELVRIYRESYALFACSGILFNHESERRGENFVTRKITKWMGKFAAWCLNSDVPSFDALSFTKDDICFGDLHFAKLRLGNLAARRDWGYAKDYVKAMWMMLQAPKAEDFVVATGKTYSIREFLTAAFNKIGVESWENLVVIDPKFFRPAEVDYLLGDPSKIGEKLGWKPEVEFSELVDIMVKHDLPKNMDQKLFLAKNLV</sequence>
<dbReference type="FunFam" id="3.40.50.720:FF:000924">
    <property type="entry name" value="GDP-mannose 4,6 dehydratase"/>
    <property type="match status" value="1"/>
</dbReference>
<dbReference type="InterPro" id="IPR006368">
    <property type="entry name" value="GDP_Man_deHydtase"/>
</dbReference>
<dbReference type="GO" id="GO:0008446">
    <property type="term" value="F:GDP-mannose 4,6-dehydratase activity"/>
    <property type="evidence" value="ECO:0007669"/>
    <property type="project" value="UniProtKB-EC"/>
</dbReference>
<evidence type="ECO:0000256" key="5">
    <source>
        <dbReference type="ARBA" id="ARBA00023239"/>
    </source>
</evidence>
<reference evidence="9" key="1">
    <citation type="submission" date="2017-08" db="EMBL/GenBank/DDBJ databases">
        <title>A dynamic microbial community with high functional redundancy inhabits the cold, oxic subseafloor aquifer.</title>
        <authorList>
            <person name="Tully B.J."/>
            <person name="Wheat C.G."/>
            <person name="Glazer B.T."/>
            <person name="Huber J.A."/>
        </authorList>
    </citation>
    <scope>NUCLEOTIDE SEQUENCE [LARGE SCALE GENOMIC DNA]</scope>
</reference>
<evidence type="ECO:0000256" key="1">
    <source>
        <dbReference type="ARBA" id="ARBA00000188"/>
    </source>
</evidence>
<proteinExistence type="inferred from homology"/>
<protein>
    <recommendedName>
        <fullName evidence="4">GDP-mannose 4,6-dehydratase</fullName>
        <ecNumber evidence="4">4.2.1.47</ecNumber>
    </recommendedName>
</protein>
<evidence type="ECO:0000313" key="9">
    <source>
        <dbReference type="Proteomes" id="UP000218775"/>
    </source>
</evidence>
<dbReference type="InterPro" id="IPR036291">
    <property type="entry name" value="NAD(P)-bd_dom_sf"/>
</dbReference>
<dbReference type="InterPro" id="IPR016040">
    <property type="entry name" value="NAD(P)-bd_dom"/>
</dbReference>
<dbReference type="EMBL" id="NVUK01000013">
    <property type="protein sequence ID" value="PCI77796.1"/>
    <property type="molecule type" value="Genomic_DNA"/>
</dbReference>
<dbReference type="PANTHER" id="PTHR43715:SF1">
    <property type="entry name" value="GDP-MANNOSE 4,6 DEHYDRATASE"/>
    <property type="match status" value="1"/>
</dbReference>
<evidence type="ECO:0000256" key="2">
    <source>
        <dbReference type="ARBA" id="ARBA00001937"/>
    </source>
</evidence>
<keyword evidence="5" id="KW-0456">Lyase</keyword>
<dbReference type="CDD" id="cd05260">
    <property type="entry name" value="GDP_MD_SDR_e"/>
    <property type="match status" value="1"/>
</dbReference>
<evidence type="ECO:0000256" key="4">
    <source>
        <dbReference type="ARBA" id="ARBA00011989"/>
    </source>
</evidence>
<dbReference type="Proteomes" id="UP000218775">
    <property type="component" value="Unassembled WGS sequence"/>
</dbReference>
<dbReference type="SUPFAM" id="SSF51735">
    <property type="entry name" value="NAD(P)-binding Rossmann-fold domains"/>
    <property type="match status" value="1"/>
</dbReference>
<comment type="caution">
    <text evidence="8">The sequence shown here is derived from an EMBL/GenBank/DDBJ whole genome shotgun (WGS) entry which is preliminary data.</text>
</comment>
<dbReference type="Pfam" id="PF16363">
    <property type="entry name" value="GDP_Man_Dehyd"/>
    <property type="match status" value="2"/>
</dbReference>
<gene>
    <name evidence="8" type="ORF">COB21_02635</name>
</gene>
<dbReference type="Gene3D" id="3.40.50.720">
    <property type="entry name" value="NAD(P)-binding Rossmann-like Domain"/>
    <property type="match status" value="1"/>
</dbReference>
<evidence type="ECO:0000313" key="8">
    <source>
        <dbReference type="EMBL" id="PCI77796.1"/>
    </source>
</evidence>